<feature type="signal peptide" evidence="2">
    <location>
        <begin position="1"/>
        <end position="35"/>
    </location>
</feature>
<feature type="chain" id="PRO_5047480516" evidence="2">
    <location>
        <begin position="36"/>
        <end position="131"/>
    </location>
</feature>
<reference evidence="3" key="1">
    <citation type="submission" date="2024-02" db="EMBL/GenBank/DDBJ databases">
        <authorList>
            <consortium name="ELIXIR-Norway"/>
            <consortium name="Elixir Norway"/>
        </authorList>
    </citation>
    <scope>NUCLEOTIDE SEQUENCE</scope>
</reference>
<keyword evidence="2" id="KW-0732">Signal</keyword>
<proteinExistence type="predicted"/>
<evidence type="ECO:0000256" key="1">
    <source>
        <dbReference type="SAM" id="Phobius"/>
    </source>
</evidence>
<accession>A0ABP0TZJ4</accession>
<gene>
    <name evidence="3" type="ORF">CSSPTR1EN2_LOCUS9624</name>
</gene>
<name>A0ABP0TZJ4_9BRYO</name>
<keyword evidence="1" id="KW-1133">Transmembrane helix</keyword>
<evidence type="ECO:0000313" key="3">
    <source>
        <dbReference type="EMBL" id="CAK9209319.1"/>
    </source>
</evidence>
<dbReference type="Proteomes" id="UP001497512">
    <property type="component" value="Chromosome 17"/>
</dbReference>
<evidence type="ECO:0000313" key="4">
    <source>
        <dbReference type="Proteomes" id="UP001497512"/>
    </source>
</evidence>
<protein>
    <submittedName>
        <fullName evidence="3">Uncharacterized protein</fullName>
    </submittedName>
</protein>
<keyword evidence="4" id="KW-1185">Reference proteome</keyword>
<organism evidence="3 4">
    <name type="scientific">Sphagnum troendelagicum</name>
    <dbReference type="NCBI Taxonomy" id="128251"/>
    <lineage>
        <taxon>Eukaryota</taxon>
        <taxon>Viridiplantae</taxon>
        <taxon>Streptophyta</taxon>
        <taxon>Embryophyta</taxon>
        <taxon>Bryophyta</taxon>
        <taxon>Sphagnophytina</taxon>
        <taxon>Sphagnopsida</taxon>
        <taxon>Sphagnales</taxon>
        <taxon>Sphagnaceae</taxon>
        <taxon>Sphagnum</taxon>
    </lineage>
</organism>
<sequence length="131" mass="14175">MATTGNWSWKYGSSSLSWILLLLLGLLLIASSSSAQVPFGAQVPAYGKPSLDKPTSLLQLCLATSFFFCCCCCLENKLLAYCRNHPLAGNAAALRSSIFSSSSSLPKEEKAFELQALVPHVSEQLQSLRED</sequence>
<dbReference type="EMBL" id="OZ019909">
    <property type="protein sequence ID" value="CAK9209319.1"/>
    <property type="molecule type" value="Genomic_DNA"/>
</dbReference>
<feature type="transmembrane region" description="Helical" evidence="1">
    <location>
        <begin position="57"/>
        <end position="74"/>
    </location>
</feature>
<evidence type="ECO:0000256" key="2">
    <source>
        <dbReference type="SAM" id="SignalP"/>
    </source>
</evidence>
<keyword evidence="1" id="KW-0472">Membrane</keyword>
<keyword evidence="1" id="KW-0812">Transmembrane</keyword>